<gene>
    <name evidence="3" type="ORF">SAMN02745146_3034</name>
</gene>
<dbReference type="EMBL" id="FQYN01000006">
    <property type="protein sequence ID" value="SHJ39910.1"/>
    <property type="molecule type" value="Genomic_DNA"/>
</dbReference>
<evidence type="ECO:0000256" key="1">
    <source>
        <dbReference type="ARBA" id="ARBA00023125"/>
    </source>
</evidence>
<keyword evidence="4" id="KW-1185">Reference proteome</keyword>
<dbReference type="InterPro" id="IPR010998">
    <property type="entry name" value="Integrase_recombinase_N"/>
</dbReference>
<dbReference type="Gene3D" id="1.10.443.10">
    <property type="entry name" value="Intergrase catalytic core"/>
    <property type="match status" value="1"/>
</dbReference>
<dbReference type="GO" id="GO:0015074">
    <property type="term" value="P:DNA integration"/>
    <property type="evidence" value="ECO:0007669"/>
    <property type="project" value="InterPro"/>
</dbReference>
<dbReference type="AlphaFoldDB" id="A0A1M6IZU2"/>
<dbReference type="InterPro" id="IPR013762">
    <property type="entry name" value="Integrase-like_cat_sf"/>
</dbReference>
<accession>A0A1M6IZU2</accession>
<evidence type="ECO:0000313" key="4">
    <source>
        <dbReference type="Proteomes" id="UP000184418"/>
    </source>
</evidence>
<dbReference type="STRING" id="1121955.SAMN02745146_3034"/>
<dbReference type="GO" id="GO:0003677">
    <property type="term" value="F:DNA binding"/>
    <property type="evidence" value="ECO:0007669"/>
    <property type="project" value="UniProtKB-KW"/>
</dbReference>
<dbReference type="Gene3D" id="1.10.150.130">
    <property type="match status" value="1"/>
</dbReference>
<evidence type="ECO:0000313" key="3">
    <source>
        <dbReference type="EMBL" id="SHJ39910.1"/>
    </source>
</evidence>
<sequence>MELIFRQRLDRPDKAGRANIFGDLHWAGGHRWKMPTGVKVLPAHWQPTKAKRIHTSAPDANQLNLRLTRLLAAIQGVFLAAEAAGKAEADVTQGDIEEAIHSVGAGGQRRKVVPVPEISGPSPLTPNATWPEFSERWQAENKQLLSESYLRGANQVVAALAEFDPKLRLATLTREQLAKYTAWLYAQGKRDSTVQRHYKFFRDCLRLVDQAVPRWLSKLTVRYGRSPALRTSEVQALFAVAVEDDLAEERDAFLLQMLLLLRDVDLRAVRPHHVTPHDLPGYGPTLCMELFQEKTGEPVLIPLPPAAATIWQRYGGQLPLASQQERNRRLKYLGRAAGLTREFVEVGFSGKTRTEEVRPMYEVLSTHTARHTGAALLVLGSEGDQTLKEIALGHVSASVYGYDTLERYGPQLLQAWERVLPAAVPTVGSTRQEIPYRGLKQNLPPVFRNILS</sequence>
<dbReference type="GO" id="GO:0006310">
    <property type="term" value="P:DNA recombination"/>
    <property type="evidence" value="ECO:0007669"/>
    <property type="project" value="UniProtKB-KW"/>
</dbReference>
<proteinExistence type="predicted"/>
<reference evidence="3 4" key="1">
    <citation type="submission" date="2016-11" db="EMBL/GenBank/DDBJ databases">
        <authorList>
            <person name="Jaros S."/>
            <person name="Januszkiewicz K."/>
            <person name="Wedrychowicz H."/>
        </authorList>
    </citation>
    <scope>NUCLEOTIDE SEQUENCE [LARGE SCALE GENOMIC DNA]</scope>
    <source>
        <strain evidence="3 4">DSM 21074</strain>
    </source>
</reference>
<name>A0A1M6IZU2_9BACT</name>
<protein>
    <submittedName>
        <fullName evidence="3">Uncharacterized protein</fullName>
    </submittedName>
</protein>
<dbReference type="InterPro" id="IPR011010">
    <property type="entry name" value="DNA_brk_join_enz"/>
</dbReference>
<keyword evidence="1" id="KW-0238">DNA-binding</keyword>
<dbReference type="Proteomes" id="UP000184418">
    <property type="component" value="Unassembled WGS sequence"/>
</dbReference>
<dbReference type="RefSeq" id="WP_073110732.1">
    <property type="nucleotide sequence ID" value="NZ_FQYN01000006.1"/>
</dbReference>
<organism evidence="3 4">
    <name type="scientific">Hymenobacter daecheongensis DSM 21074</name>
    <dbReference type="NCBI Taxonomy" id="1121955"/>
    <lineage>
        <taxon>Bacteria</taxon>
        <taxon>Pseudomonadati</taxon>
        <taxon>Bacteroidota</taxon>
        <taxon>Cytophagia</taxon>
        <taxon>Cytophagales</taxon>
        <taxon>Hymenobacteraceae</taxon>
        <taxon>Hymenobacter</taxon>
    </lineage>
</organism>
<evidence type="ECO:0000256" key="2">
    <source>
        <dbReference type="ARBA" id="ARBA00023172"/>
    </source>
</evidence>
<dbReference type="OrthoDB" id="892893at2"/>
<dbReference type="SUPFAM" id="SSF56349">
    <property type="entry name" value="DNA breaking-rejoining enzymes"/>
    <property type="match status" value="1"/>
</dbReference>
<keyword evidence="2" id="KW-0233">DNA recombination</keyword>